<comment type="caution">
    <text evidence="1">The sequence shown here is derived from an EMBL/GenBank/DDBJ whole genome shotgun (WGS) entry which is preliminary data.</text>
</comment>
<proteinExistence type="predicted"/>
<protein>
    <submittedName>
        <fullName evidence="1">Uncharacterized protein</fullName>
    </submittedName>
</protein>
<dbReference type="EMBL" id="JAHQIW010007037">
    <property type="protein sequence ID" value="KAJ1371744.1"/>
    <property type="molecule type" value="Genomic_DNA"/>
</dbReference>
<name>A0AAD5RAX4_PARTN</name>
<organism evidence="1 2">
    <name type="scientific">Parelaphostrongylus tenuis</name>
    <name type="common">Meningeal worm</name>
    <dbReference type="NCBI Taxonomy" id="148309"/>
    <lineage>
        <taxon>Eukaryota</taxon>
        <taxon>Metazoa</taxon>
        <taxon>Ecdysozoa</taxon>
        <taxon>Nematoda</taxon>
        <taxon>Chromadorea</taxon>
        <taxon>Rhabditida</taxon>
        <taxon>Rhabditina</taxon>
        <taxon>Rhabditomorpha</taxon>
        <taxon>Strongyloidea</taxon>
        <taxon>Metastrongylidae</taxon>
        <taxon>Parelaphostrongylus</taxon>
    </lineage>
</organism>
<reference evidence="1" key="1">
    <citation type="submission" date="2021-06" db="EMBL/GenBank/DDBJ databases">
        <title>Parelaphostrongylus tenuis whole genome reference sequence.</title>
        <authorList>
            <person name="Garwood T.J."/>
            <person name="Larsen P.A."/>
            <person name="Fountain-Jones N.M."/>
            <person name="Garbe J.R."/>
            <person name="Macchietto M.G."/>
            <person name="Kania S.A."/>
            <person name="Gerhold R.W."/>
            <person name="Richards J.E."/>
            <person name="Wolf T.M."/>
        </authorList>
    </citation>
    <scope>NUCLEOTIDE SEQUENCE</scope>
    <source>
        <strain evidence="1">MNPRO001-30</strain>
        <tissue evidence="1">Meninges</tissue>
    </source>
</reference>
<dbReference type="Proteomes" id="UP001196413">
    <property type="component" value="Unassembled WGS sequence"/>
</dbReference>
<evidence type="ECO:0000313" key="2">
    <source>
        <dbReference type="Proteomes" id="UP001196413"/>
    </source>
</evidence>
<dbReference type="AlphaFoldDB" id="A0AAD5RAX4"/>
<sequence>MEGVLPVAEEMKWLSANSQDSSGAKEKENVAAIHFLWKFGYPGLGRLLNEHIKVHDSLE</sequence>
<evidence type="ECO:0000313" key="1">
    <source>
        <dbReference type="EMBL" id="KAJ1371744.1"/>
    </source>
</evidence>
<gene>
    <name evidence="1" type="ORF">KIN20_033744</name>
</gene>
<accession>A0AAD5RAX4</accession>
<keyword evidence="2" id="KW-1185">Reference proteome</keyword>